<protein>
    <recommendedName>
        <fullName evidence="5">NAC domain-containing protein</fullName>
    </recommendedName>
</protein>
<evidence type="ECO:0000256" key="4">
    <source>
        <dbReference type="ARBA" id="ARBA00023242"/>
    </source>
</evidence>
<evidence type="ECO:0000256" key="2">
    <source>
        <dbReference type="ARBA" id="ARBA00023125"/>
    </source>
</evidence>
<evidence type="ECO:0000259" key="5">
    <source>
        <dbReference type="PROSITE" id="PS51005"/>
    </source>
</evidence>
<dbReference type="PANTHER" id="PTHR31744">
    <property type="entry name" value="PROTEIN CUP-SHAPED COTYLEDON 2-RELATED"/>
    <property type="match status" value="1"/>
</dbReference>
<reference evidence="7" key="1">
    <citation type="journal article" date="2013" name="Science">
        <title>The Amborella genome and the evolution of flowering plants.</title>
        <authorList>
            <consortium name="Amborella Genome Project"/>
        </authorList>
    </citation>
    <scope>NUCLEOTIDE SEQUENCE [LARGE SCALE GENOMIC DNA]</scope>
</reference>
<dbReference type="OMA" id="GSNYVQE"/>
<dbReference type="OrthoDB" id="730183at2759"/>
<dbReference type="InterPro" id="IPR036093">
    <property type="entry name" value="NAC_dom_sf"/>
</dbReference>
<dbReference type="PROSITE" id="PS51005">
    <property type="entry name" value="NAC"/>
    <property type="match status" value="1"/>
</dbReference>
<keyword evidence="1" id="KW-0805">Transcription regulation</keyword>
<dbReference type="GO" id="GO:0003677">
    <property type="term" value="F:DNA binding"/>
    <property type="evidence" value="ECO:0007669"/>
    <property type="project" value="UniProtKB-KW"/>
</dbReference>
<dbReference type="KEGG" id="atr:18447144"/>
<name>U5D968_AMBTC</name>
<dbReference type="GO" id="GO:0006355">
    <property type="term" value="P:regulation of DNA-templated transcription"/>
    <property type="evidence" value="ECO:0007669"/>
    <property type="project" value="InterPro"/>
</dbReference>
<dbReference type="Proteomes" id="UP000017836">
    <property type="component" value="Unassembled WGS sequence"/>
</dbReference>
<dbReference type="Gene3D" id="2.170.150.80">
    <property type="entry name" value="NAC domain"/>
    <property type="match status" value="1"/>
</dbReference>
<dbReference type="PANTHER" id="PTHR31744:SF4">
    <property type="entry name" value="NAC TRANSCRIPTION FACTOR"/>
    <property type="match status" value="1"/>
</dbReference>
<accession>U5D968</accession>
<keyword evidence="4" id="KW-0539">Nucleus</keyword>
<sequence length="246" mass="28253">MSLKGIEGKLPPGFRFYPRDDELVCYYLCNKVEKLPSLCTMVEVDLHNCEPWELPDAAELSPKEWYFFTIRDRKYATGFRMNRATSAGYWKATGKDRPVIEDATQSPVGMRKTLVFYRGRAPNGCKTDWVMHEFRLDNSEFPPKEDWVLCKVFHKNRGEHVKVSMDMGKGNGHMGCPCIPGYSYSSPNLEQDLLNLDGCHQVSCFSNLSCPLEETPNTQLNLAELHYNFMEFAQLEDPMLCNEIVP</sequence>
<dbReference type="SUPFAM" id="SSF101941">
    <property type="entry name" value="NAC domain"/>
    <property type="match status" value="1"/>
</dbReference>
<dbReference type="Pfam" id="PF02365">
    <property type="entry name" value="NAM"/>
    <property type="match status" value="1"/>
</dbReference>
<organism evidence="6 7">
    <name type="scientific">Amborella trichopoda</name>
    <dbReference type="NCBI Taxonomy" id="13333"/>
    <lineage>
        <taxon>Eukaryota</taxon>
        <taxon>Viridiplantae</taxon>
        <taxon>Streptophyta</taxon>
        <taxon>Embryophyta</taxon>
        <taxon>Tracheophyta</taxon>
        <taxon>Spermatophyta</taxon>
        <taxon>Magnoliopsida</taxon>
        <taxon>Amborellales</taxon>
        <taxon>Amborellaceae</taxon>
        <taxon>Amborella</taxon>
    </lineage>
</organism>
<dbReference type="HOGENOM" id="CLU_035664_5_3_1"/>
<proteinExistence type="predicted"/>
<keyword evidence="3" id="KW-0804">Transcription</keyword>
<dbReference type="eggNOG" id="ENOG502QWSH">
    <property type="taxonomic scope" value="Eukaryota"/>
</dbReference>
<dbReference type="InterPro" id="IPR003441">
    <property type="entry name" value="NAC-dom"/>
</dbReference>
<evidence type="ECO:0000313" key="7">
    <source>
        <dbReference type="Proteomes" id="UP000017836"/>
    </source>
</evidence>
<evidence type="ECO:0000256" key="1">
    <source>
        <dbReference type="ARBA" id="ARBA00023015"/>
    </source>
</evidence>
<keyword evidence="2" id="KW-0238">DNA-binding</keyword>
<dbReference type="Gramene" id="ERN18775">
    <property type="protein sequence ID" value="ERN18775"/>
    <property type="gene ID" value="AMTR_s00067p00064350"/>
</dbReference>
<dbReference type="STRING" id="13333.U5D968"/>
<dbReference type="EMBL" id="KI392078">
    <property type="protein sequence ID" value="ERN18775.1"/>
    <property type="molecule type" value="Genomic_DNA"/>
</dbReference>
<evidence type="ECO:0000313" key="6">
    <source>
        <dbReference type="EMBL" id="ERN18775.1"/>
    </source>
</evidence>
<evidence type="ECO:0000256" key="3">
    <source>
        <dbReference type="ARBA" id="ARBA00023163"/>
    </source>
</evidence>
<dbReference type="AlphaFoldDB" id="U5D968"/>
<gene>
    <name evidence="6" type="ORF">AMTR_s00067p00064350</name>
</gene>
<keyword evidence="7" id="KW-1185">Reference proteome</keyword>
<feature type="domain" description="NAC" evidence="5">
    <location>
        <begin position="10"/>
        <end position="155"/>
    </location>
</feature>